<dbReference type="EMBL" id="BMZS01000007">
    <property type="protein sequence ID" value="GHD54586.1"/>
    <property type="molecule type" value="Genomic_DNA"/>
</dbReference>
<reference evidence="2" key="2">
    <citation type="submission" date="2020-09" db="EMBL/GenBank/DDBJ databases">
        <authorList>
            <person name="Sun Q."/>
            <person name="Kim S."/>
        </authorList>
    </citation>
    <scope>NUCLEOTIDE SEQUENCE</scope>
    <source>
        <strain evidence="2">KCTC 42651</strain>
    </source>
</reference>
<proteinExistence type="predicted"/>
<keyword evidence="3" id="KW-1185">Reference proteome</keyword>
<keyword evidence="1" id="KW-0732">Signal</keyword>
<name>A0A919CRM1_9PROT</name>
<reference evidence="2" key="1">
    <citation type="journal article" date="2014" name="Int. J. Syst. Evol. Microbiol.">
        <title>Complete genome sequence of Corynebacterium casei LMG S-19264T (=DSM 44701T), isolated from a smear-ripened cheese.</title>
        <authorList>
            <consortium name="US DOE Joint Genome Institute (JGI-PGF)"/>
            <person name="Walter F."/>
            <person name="Albersmeier A."/>
            <person name="Kalinowski J."/>
            <person name="Ruckert C."/>
        </authorList>
    </citation>
    <scope>NUCLEOTIDE SEQUENCE</scope>
    <source>
        <strain evidence="2">KCTC 42651</strain>
    </source>
</reference>
<feature type="signal peptide" evidence="1">
    <location>
        <begin position="1"/>
        <end position="28"/>
    </location>
</feature>
<evidence type="ECO:0000313" key="2">
    <source>
        <dbReference type="EMBL" id="GHD54586.1"/>
    </source>
</evidence>
<sequence length="239" mass="25153">MDGALRPATLGLLALAGAAALWAGPAAAREERVVAIGSVELTVALADGDCFFDPEQPADRALMDQLEVATGPAFVPLLAFGACDRIAGWRTGDPPALRRFGYVMIAETHLEPVFGFDQPALADAIAQALADQGVADYRADIARLAADLEAAWTAVPPGGKRDLGVVHRDRYGPVQAAVLSVAGPDGRAFPRVMLHQSVLLHGKVLSVVALRDYRDQESIFEAYGDLSAVVEATAARNAK</sequence>
<evidence type="ECO:0000313" key="3">
    <source>
        <dbReference type="Proteomes" id="UP000630353"/>
    </source>
</evidence>
<dbReference type="RefSeq" id="WP_189991433.1">
    <property type="nucleotide sequence ID" value="NZ_BMZS01000007.1"/>
</dbReference>
<protein>
    <submittedName>
        <fullName evidence="2">Uncharacterized protein</fullName>
    </submittedName>
</protein>
<gene>
    <name evidence="2" type="ORF">GCM10017083_32280</name>
</gene>
<dbReference type="AlphaFoldDB" id="A0A919CRM1"/>
<organism evidence="2 3">
    <name type="scientific">Thalassobaculum fulvum</name>
    <dbReference type="NCBI Taxonomy" id="1633335"/>
    <lineage>
        <taxon>Bacteria</taxon>
        <taxon>Pseudomonadati</taxon>
        <taxon>Pseudomonadota</taxon>
        <taxon>Alphaproteobacteria</taxon>
        <taxon>Rhodospirillales</taxon>
        <taxon>Thalassobaculaceae</taxon>
        <taxon>Thalassobaculum</taxon>
    </lineage>
</organism>
<accession>A0A919CRM1</accession>
<feature type="chain" id="PRO_5038008237" evidence="1">
    <location>
        <begin position="29"/>
        <end position="239"/>
    </location>
</feature>
<dbReference type="Proteomes" id="UP000630353">
    <property type="component" value="Unassembled WGS sequence"/>
</dbReference>
<evidence type="ECO:0000256" key="1">
    <source>
        <dbReference type="SAM" id="SignalP"/>
    </source>
</evidence>
<comment type="caution">
    <text evidence="2">The sequence shown here is derived from an EMBL/GenBank/DDBJ whole genome shotgun (WGS) entry which is preliminary data.</text>
</comment>